<dbReference type="InterPro" id="IPR050301">
    <property type="entry name" value="NTE"/>
</dbReference>
<keyword evidence="1 4" id="KW-0378">Hydrolase</keyword>
<sequence>MHVRIALALGSGGAKGFAHIGVISALSDHHIPIHAIAGSSMGSLVGACYAMGTSPRMMEGIAVALKRRLWLDFTVPKMGLIQGDRVREVVALLTRNGRIEDANIPLAIVATELLSRQRVVFRSGSIADAVRASISIPGAFVPFIRDGSVYVDGGVLDRVPVRAAWELGADVVIGVDVGMTPTGTVPGSMIDVIMQSLEIMQDQVHATDSQTASITIVPEVSHIGTAQFSRAGEAIDLGYQATVRRIPEITSLLGEKVQHQ</sequence>
<dbReference type="Gene3D" id="3.40.1090.10">
    <property type="entry name" value="Cytosolic phospholipase A2 catalytic domain"/>
    <property type="match status" value="2"/>
</dbReference>
<accession>A0ABY6YXZ5</accession>
<dbReference type="PANTHER" id="PTHR14226">
    <property type="entry name" value="NEUROPATHY TARGET ESTERASE/SWISS CHEESE D.MELANOGASTER"/>
    <property type="match status" value="1"/>
</dbReference>
<dbReference type="EMBL" id="CP104064">
    <property type="protein sequence ID" value="WAH35479.1"/>
    <property type="molecule type" value="Genomic_DNA"/>
</dbReference>
<evidence type="ECO:0000313" key="6">
    <source>
        <dbReference type="EMBL" id="WAH35479.1"/>
    </source>
</evidence>
<feature type="short sequence motif" description="DGA/G" evidence="4">
    <location>
        <begin position="152"/>
        <end position="154"/>
    </location>
</feature>
<evidence type="ECO:0000256" key="2">
    <source>
        <dbReference type="ARBA" id="ARBA00022963"/>
    </source>
</evidence>
<organism evidence="6 7">
    <name type="scientific">Alicyclobacillus dauci</name>
    <dbReference type="NCBI Taxonomy" id="1475485"/>
    <lineage>
        <taxon>Bacteria</taxon>
        <taxon>Bacillati</taxon>
        <taxon>Bacillota</taxon>
        <taxon>Bacilli</taxon>
        <taxon>Bacillales</taxon>
        <taxon>Alicyclobacillaceae</taxon>
        <taxon>Alicyclobacillus</taxon>
    </lineage>
</organism>
<evidence type="ECO:0000256" key="1">
    <source>
        <dbReference type="ARBA" id="ARBA00022801"/>
    </source>
</evidence>
<name>A0ABY6YXZ5_9BACL</name>
<feature type="active site" description="Proton acceptor" evidence="4">
    <location>
        <position position="152"/>
    </location>
</feature>
<dbReference type="InterPro" id="IPR002641">
    <property type="entry name" value="PNPLA_dom"/>
</dbReference>
<keyword evidence="7" id="KW-1185">Reference proteome</keyword>
<dbReference type="SUPFAM" id="SSF52151">
    <property type="entry name" value="FabD/lysophospholipase-like"/>
    <property type="match status" value="1"/>
</dbReference>
<dbReference type="Pfam" id="PF01734">
    <property type="entry name" value="Patatin"/>
    <property type="match status" value="1"/>
</dbReference>
<dbReference type="InterPro" id="IPR016035">
    <property type="entry name" value="Acyl_Trfase/lysoPLipase"/>
</dbReference>
<reference evidence="6" key="1">
    <citation type="submission" date="2022-08" db="EMBL/GenBank/DDBJ databases">
        <title>Alicyclobacillus dauci DSM2870, complete genome.</title>
        <authorList>
            <person name="Wang Q."/>
            <person name="Cai R."/>
            <person name="Wang Z."/>
        </authorList>
    </citation>
    <scope>NUCLEOTIDE SEQUENCE</scope>
    <source>
        <strain evidence="6">DSM 28700</strain>
    </source>
</reference>
<evidence type="ECO:0000259" key="5">
    <source>
        <dbReference type="PROSITE" id="PS51635"/>
    </source>
</evidence>
<keyword evidence="3 4" id="KW-0443">Lipid metabolism</keyword>
<evidence type="ECO:0000256" key="4">
    <source>
        <dbReference type="PROSITE-ProRule" id="PRU01161"/>
    </source>
</evidence>
<feature type="active site" description="Nucleophile" evidence="4">
    <location>
        <position position="40"/>
    </location>
</feature>
<dbReference type="PROSITE" id="PS51635">
    <property type="entry name" value="PNPLA"/>
    <property type="match status" value="1"/>
</dbReference>
<comment type="caution">
    <text evidence="4">Lacks conserved residue(s) required for the propagation of feature annotation.</text>
</comment>
<dbReference type="RefSeq" id="WP_268042762.1">
    <property type="nucleotide sequence ID" value="NZ_CP104064.1"/>
</dbReference>
<feature type="short sequence motif" description="GXSXG" evidence="4">
    <location>
        <begin position="38"/>
        <end position="42"/>
    </location>
</feature>
<dbReference type="PANTHER" id="PTHR14226:SF76">
    <property type="entry name" value="NTE FAMILY PROTEIN RSSA"/>
    <property type="match status" value="1"/>
</dbReference>
<proteinExistence type="predicted"/>
<evidence type="ECO:0000256" key="3">
    <source>
        <dbReference type="ARBA" id="ARBA00023098"/>
    </source>
</evidence>
<gene>
    <name evidence="6" type="ORF">NZD86_14400</name>
</gene>
<protein>
    <submittedName>
        <fullName evidence="6">Patatin-like phospholipase family protein</fullName>
    </submittedName>
</protein>
<keyword evidence="2 4" id="KW-0442">Lipid degradation</keyword>
<dbReference type="Proteomes" id="UP001164803">
    <property type="component" value="Chromosome"/>
</dbReference>
<dbReference type="CDD" id="cd07205">
    <property type="entry name" value="Pat_PNPLA6_PNPLA7_NTE1_like"/>
    <property type="match status" value="1"/>
</dbReference>
<evidence type="ECO:0000313" key="7">
    <source>
        <dbReference type="Proteomes" id="UP001164803"/>
    </source>
</evidence>
<feature type="domain" description="PNPLA" evidence="5">
    <location>
        <begin position="7"/>
        <end position="165"/>
    </location>
</feature>